<reference evidence="1 2" key="1">
    <citation type="journal article" date="2019" name="Sci. Rep.">
        <title>Comparative genomics of chytrid fungi reveal insights into the obligate biotrophic and pathogenic lifestyle of Synchytrium endobioticum.</title>
        <authorList>
            <person name="van de Vossenberg B.T.L.H."/>
            <person name="Warris S."/>
            <person name="Nguyen H.D.T."/>
            <person name="van Gent-Pelzer M.P.E."/>
            <person name="Joly D.L."/>
            <person name="van de Geest H.C."/>
            <person name="Bonants P.J.M."/>
            <person name="Smith D.S."/>
            <person name="Levesque C.A."/>
            <person name="van der Lee T.A.J."/>
        </authorList>
    </citation>
    <scope>NUCLEOTIDE SEQUENCE [LARGE SCALE GENOMIC DNA]</scope>
    <source>
        <strain evidence="1 2">JEL517</strain>
    </source>
</reference>
<organism evidence="1 2">
    <name type="scientific">Synchytrium microbalum</name>
    <dbReference type="NCBI Taxonomy" id="1806994"/>
    <lineage>
        <taxon>Eukaryota</taxon>
        <taxon>Fungi</taxon>
        <taxon>Fungi incertae sedis</taxon>
        <taxon>Chytridiomycota</taxon>
        <taxon>Chytridiomycota incertae sedis</taxon>
        <taxon>Chytridiomycetes</taxon>
        <taxon>Synchytriales</taxon>
        <taxon>Synchytriaceae</taxon>
        <taxon>Synchytrium</taxon>
    </lineage>
</organism>
<evidence type="ECO:0000313" key="1">
    <source>
        <dbReference type="EMBL" id="TPX33028.1"/>
    </source>
</evidence>
<dbReference type="Proteomes" id="UP000319731">
    <property type="component" value="Unassembled WGS sequence"/>
</dbReference>
<keyword evidence="2" id="KW-1185">Reference proteome</keyword>
<accession>A0A507C0X2</accession>
<comment type="caution">
    <text evidence="1">The sequence shown here is derived from an EMBL/GenBank/DDBJ whole genome shotgun (WGS) entry which is preliminary data.</text>
</comment>
<dbReference type="AlphaFoldDB" id="A0A507C0X2"/>
<name>A0A507C0X2_9FUNG</name>
<sequence>MTFARGSTIISAIAFDGLAAGIIGCEAGKFDECIKANPAAIHMLEQTLIGMRCKVKSKKGVKKHAFLPPDDKIIRLRFVGNVTKASDLEPFASFIRESNMDVDDDVVEVDPHGNKEVKVPQVNTEVIEID</sequence>
<dbReference type="GeneID" id="42005251"/>
<dbReference type="EMBL" id="QEAO01000024">
    <property type="protein sequence ID" value="TPX33028.1"/>
    <property type="molecule type" value="Genomic_DNA"/>
</dbReference>
<gene>
    <name evidence="1" type="ORF">SmJEL517_g04026</name>
</gene>
<evidence type="ECO:0000313" key="2">
    <source>
        <dbReference type="Proteomes" id="UP000319731"/>
    </source>
</evidence>
<dbReference type="RefSeq" id="XP_031024123.1">
    <property type="nucleotide sequence ID" value="XM_031169954.1"/>
</dbReference>
<proteinExistence type="predicted"/>
<protein>
    <submittedName>
        <fullName evidence="1">Uncharacterized protein</fullName>
    </submittedName>
</protein>